<name>A0A6A6R959_9PEZI</name>
<dbReference type="Proteomes" id="UP000799750">
    <property type="component" value="Unassembled WGS sequence"/>
</dbReference>
<evidence type="ECO:0000313" key="1">
    <source>
        <dbReference type="EMBL" id="KAF2501081.1"/>
    </source>
</evidence>
<reference evidence="1" key="1">
    <citation type="journal article" date="2020" name="Stud. Mycol.">
        <title>101 Dothideomycetes genomes: a test case for predicting lifestyles and emergence of pathogens.</title>
        <authorList>
            <person name="Haridas S."/>
            <person name="Albert R."/>
            <person name="Binder M."/>
            <person name="Bloem J."/>
            <person name="Labutti K."/>
            <person name="Salamov A."/>
            <person name="Andreopoulos B."/>
            <person name="Baker S."/>
            <person name="Barry K."/>
            <person name="Bills G."/>
            <person name="Bluhm B."/>
            <person name="Cannon C."/>
            <person name="Castanera R."/>
            <person name="Culley D."/>
            <person name="Daum C."/>
            <person name="Ezra D."/>
            <person name="Gonzalez J."/>
            <person name="Henrissat B."/>
            <person name="Kuo A."/>
            <person name="Liang C."/>
            <person name="Lipzen A."/>
            <person name="Lutzoni F."/>
            <person name="Magnuson J."/>
            <person name="Mondo S."/>
            <person name="Nolan M."/>
            <person name="Ohm R."/>
            <person name="Pangilinan J."/>
            <person name="Park H.-J."/>
            <person name="Ramirez L."/>
            <person name="Alfaro M."/>
            <person name="Sun H."/>
            <person name="Tritt A."/>
            <person name="Yoshinaga Y."/>
            <person name="Zwiers L.-H."/>
            <person name="Turgeon B."/>
            <person name="Goodwin S."/>
            <person name="Spatafora J."/>
            <person name="Crous P."/>
            <person name="Grigoriev I."/>
        </authorList>
    </citation>
    <scope>NUCLEOTIDE SEQUENCE</scope>
    <source>
        <strain evidence="1">CBS 269.34</strain>
    </source>
</reference>
<organism evidence="1 2">
    <name type="scientific">Lophium mytilinum</name>
    <dbReference type="NCBI Taxonomy" id="390894"/>
    <lineage>
        <taxon>Eukaryota</taxon>
        <taxon>Fungi</taxon>
        <taxon>Dikarya</taxon>
        <taxon>Ascomycota</taxon>
        <taxon>Pezizomycotina</taxon>
        <taxon>Dothideomycetes</taxon>
        <taxon>Pleosporomycetidae</taxon>
        <taxon>Mytilinidiales</taxon>
        <taxon>Mytilinidiaceae</taxon>
        <taxon>Lophium</taxon>
    </lineage>
</organism>
<sequence length="104" mass="12242">MRVCSYSARPRHRNSRIRHFRTCERDILRLAYSRCREHIRRVEQACVVGAYSQLCVSQHALPRVWALATHVISFTEYKDWSQPSSVDWKKGLSRKLMTAVIPRA</sequence>
<gene>
    <name evidence="1" type="ORF">BU16DRAFT_190162</name>
</gene>
<accession>A0A6A6R959</accession>
<protein>
    <submittedName>
        <fullName evidence="1">Uncharacterized protein</fullName>
    </submittedName>
</protein>
<evidence type="ECO:0000313" key="2">
    <source>
        <dbReference type="Proteomes" id="UP000799750"/>
    </source>
</evidence>
<proteinExistence type="predicted"/>
<dbReference type="EMBL" id="MU004182">
    <property type="protein sequence ID" value="KAF2501081.1"/>
    <property type="molecule type" value="Genomic_DNA"/>
</dbReference>
<keyword evidence="2" id="KW-1185">Reference proteome</keyword>
<dbReference type="AlphaFoldDB" id="A0A6A6R959"/>